<feature type="domain" description="C2H2-type" evidence="2">
    <location>
        <begin position="859"/>
        <end position="880"/>
    </location>
</feature>
<dbReference type="InterPro" id="IPR057218">
    <property type="entry name" value="DUF7896"/>
</dbReference>
<evidence type="ECO:0000259" key="2">
    <source>
        <dbReference type="SMART" id="SM00355"/>
    </source>
</evidence>
<dbReference type="SUPFAM" id="SSF57667">
    <property type="entry name" value="beta-beta-alpha zinc fingers"/>
    <property type="match status" value="1"/>
</dbReference>
<dbReference type="AlphaFoldDB" id="A0A8H8U9Q5"/>
<proteinExistence type="predicted"/>
<evidence type="ECO:0000256" key="1">
    <source>
        <dbReference type="SAM" id="MobiDB-lite"/>
    </source>
</evidence>
<accession>A0A8H8U9Q5</accession>
<dbReference type="OrthoDB" id="4738706at2759"/>
<feature type="region of interest" description="Disordered" evidence="1">
    <location>
        <begin position="290"/>
        <end position="338"/>
    </location>
</feature>
<feature type="compositionally biased region" description="Basic and acidic residues" evidence="1">
    <location>
        <begin position="297"/>
        <end position="310"/>
    </location>
</feature>
<dbReference type="InterPro" id="IPR013087">
    <property type="entry name" value="Znf_C2H2_type"/>
</dbReference>
<dbReference type="InterPro" id="IPR036236">
    <property type="entry name" value="Znf_C2H2_sf"/>
</dbReference>
<dbReference type="Proteomes" id="UP000462212">
    <property type="component" value="Unassembled WGS sequence"/>
</dbReference>
<feature type="domain" description="C2H2-type" evidence="2">
    <location>
        <begin position="976"/>
        <end position="996"/>
    </location>
</feature>
<organism evidence="3 4">
    <name type="scientific">Lachnellula subtilissima</name>
    <dbReference type="NCBI Taxonomy" id="602034"/>
    <lineage>
        <taxon>Eukaryota</taxon>
        <taxon>Fungi</taxon>
        <taxon>Dikarya</taxon>
        <taxon>Ascomycota</taxon>
        <taxon>Pezizomycotina</taxon>
        <taxon>Leotiomycetes</taxon>
        <taxon>Helotiales</taxon>
        <taxon>Lachnaceae</taxon>
        <taxon>Lachnellula</taxon>
    </lineage>
</organism>
<dbReference type="PANTHER" id="PTHR42031:SF1">
    <property type="entry name" value="KEY LIME PATHOGENICITY PROTEIN"/>
    <property type="match status" value="1"/>
</dbReference>
<reference evidence="3 4" key="1">
    <citation type="submission" date="2018-05" db="EMBL/GenBank/DDBJ databases">
        <title>Genome sequencing and assembly of the regulated plant pathogen Lachnellula willkommii and related sister species for the development of diagnostic species identification markers.</title>
        <authorList>
            <person name="Giroux E."/>
            <person name="Bilodeau G."/>
        </authorList>
    </citation>
    <scope>NUCLEOTIDE SEQUENCE [LARGE SCALE GENOMIC DNA]</scope>
    <source>
        <strain evidence="3 4">CBS 197.66</strain>
    </source>
</reference>
<comment type="caution">
    <text evidence="3">The sequence shown here is derived from an EMBL/GenBank/DDBJ whole genome shotgun (WGS) entry which is preliminary data.</text>
</comment>
<dbReference type="SMART" id="SM00355">
    <property type="entry name" value="ZnF_C2H2"/>
    <property type="match status" value="6"/>
</dbReference>
<dbReference type="Pfam" id="PF25438">
    <property type="entry name" value="DUF7896"/>
    <property type="match status" value="1"/>
</dbReference>
<protein>
    <submittedName>
        <fullName evidence="3">Transcriptional regulator</fullName>
    </submittedName>
</protein>
<keyword evidence="4" id="KW-1185">Reference proteome</keyword>
<feature type="region of interest" description="Disordered" evidence="1">
    <location>
        <begin position="187"/>
        <end position="247"/>
    </location>
</feature>
<evidence type="ECO:0000313" key="3">
    <source>
        <dbReference type="EMBL" id="TVY35736.1"/>
    </source>
</evidence>
<feature type="domain" description="C2H2-type" evidence="2">
    <location>
        <begin position="686"/>
        <end position="712"/>
    </location>
</feature>
<gene>
    <name evidence="3" type="primary">prz1_0</name>
    <name evidence="3" type="ORF">LSUB1_G005381</name>
</gene>
<feature type="region of interest" description="Disordered" evidence="1">
    <location>
        <begin position="617"/>
        <end position="643"/>
    </location>
</feature>
<dbReference type="PANTHER" id="PTHR42031">
    <property type="entry name" value="KEY LIME PATHOGENICITY PROTEIN"/>
    <property type="match status" value="1"/>
</dbReference>
<feature type="compositionally biased region" description="Polar residues" evidence="1">
    <location>
        <begin position="623"/>
        <end position="635"/>
    </location>
</feature>
<dbReference type="EMBL" id="QGMJ01000494">
    <property type="protein sequence ID" value="TVY35736.1"/>
    <property type="molecule type" value="Genomic_DNA"/>
</dbReference>
<feature type="compositionally biased region" description="Polar residues" evidence="1">
    <location>
        <begin position="208"/>
        <end position="217"/>
    </location>
</feature>
<evidence type="ECO:0000313" key="4">
    <source>
        <dbReference type="Proteomes" id="UP000462212"/>
    </source>
</evidence>
<feature type="domain" description="C2H2-type" evidence="2">
    <location>
        <begin position="136"/>
        <end position="163"/>
    </location>
</feature>
<name>A0A8H8U9Q5_9HELO</name>
<dbReference type="Gene3D" id="3.30.160.60">
    <property type="entry name" value="Classic Zinc Finger"/>
    <property type="match status" value="1"/>
</dbReference>
<feature type="domain" description="C2H2-type" evidence="2">
    <location>
        <begin position="886"/>
        <end position="913"/>
    </location>
</feature>
<sequence>MDLSSMNPSSDNIATLGSQNVSSLDESDARLKALLDQQARIQAEIKALLPSQNGVDTQRELAMLNHKHKILTSCQERSGDYPSVNHLFDKGALPLESVQPPGFEEWLRTNAKEYDPILTAKASDGVTQHLKYMPSLKCSELGCIHYIYGFHGKDDLESHKRQHHKIPKETASPSQAQSSLSLNILEPLPSTGQQQSSSPLPNHVLQRHQPTTATNDPFSAGSRPRWESSESSAVLSRDTNPRGIPNTVQIATAPYSAPARMQPIAEEVSSKNSARSNLTYSFIPEYPASSEHIPSLQKDKSQHPSKRINERSGPLSEVQNLKKEDGQPIQDQYSRDPPPSEFAWSASKRFIANWKSKLKSLRLNSAQLKDEFGLLWLGNAEAQSQDQPLIPPAYVLLQTCGEGSSILSLLALSARLSMSRKIELKRFHVLSHAKDMMREAFIFSRSHQSWSKELCTQGLPLYDRYSILYQCARNFLVSFDNITLRRSSLDPQDWIATFCALCFLHASIYFLCDGVSLARDEGIQWTQFNKIALQSVYKALVSTFMWSTPSLLDDEAAFMHYESGELLSELRLLVFKDRWEEHGIQTTKDFLMELANGGLDLVSTFSVQHQHSGLGIRPESAGIRTQSPEIGSESISDPRVSERNLGASSNLNLEHSTSGNVTLEGSSMANTVSNKPIYQKPKHDRVYCKSCEDYPDGFRGEHELRRHEDREHKSTIKKWICVQPTDPGNHPLPEMSLSDCKSCLQPKSYGAYYNAAAHLRRAHFKPKKRGNEGGDWPPMSELKHWLKEIEEPVEKKPVPANEERFVDANERTTQVSHLHLNSAPTNTTTASNRLNPIPGILLGYLEQQAKERYQASPPQRCPYPDCGRQFTNLKAHMVTHQNERPEKCPIESCEYHTKGFARKYDKNRHTLSHYRGVVVCPFCTGVDTPTEKTFSRADVLKRHLTSVHRVDQTPPNMWKSVDSDPVEMGRKEGRKGKCSICKKEYSGPQAFYEHLNDCVLAVIAPAAIAPDPLAGIPEKSSIQVVGS</sequence>
<feature type="compositionally biased region" description="Polar residues" evidence="1">
    <location>
        <begin position="229"/>
        <end position="238"/>
    </location>
</feature>
<feature type="region of interest" description="Disordered" evidence="1">
    <location>
        <begin position="1"/>
        <end position="21"/>
    </location>
</feature>
<feature type="compositionally biased region" description="Polar residues" evidence="1">
    <location>
        <begin position="190"/>
        <end position="200"/>
    </location>
</feature>
<feature type="domain" description="C2H2-type" evidence="2">
    <location>
        <begin position="918"/>
        <end position="948"/>
    </location>
</feature>